<keyword evidence="1" id="KW-1133">Transmembrane helix</keyword>
<dbReference type="EMBL" id="KP745654">
    <property type="protein sequence ID" value="AKI11201.1"/>
    <property type="molecule type" value="Genomic_DNA"/>
</dbReference>
<keyword evidence="1" id="KW-0812">Transmembrane</keyword>
<proteinExistence type="predicted"/>
<reference evidence="2 3" key="1">
    <citation type="journal article" date="2015" name="J. Virol.">
        <title>High-throughput analysis of human cytomegalovirus genome diversity highlights the widespread occurrence of gene-disrupting mutations and pervasive recombination.</title>
        <authorList>
            <person name="Sijmons S."/>
            <person name="Thys K."/>
            <person name="Mbong Ngwese M."/>
            <person name="Van Damme E."/>
            <person name="Dvorak J."/>
            <person name="Van Loock M."/>
            <person name="Li G."/>
            <person name="Tachezy R."/>
            <person name="Busson L."/>
            <person name="Aerssens J."/>
            <person name="Van Ranst M."/>
            <person name="Maes P."/>
        </authorList>
    </citation>
    <scope>NUCLEOTIDE SEQUENCE [LARGE SCALE GENOMIC DNA]</scope>
    <source>
        <strain evidence="2">BE/19/2011</strain>
    </source>
</reference>
<organism evidence="2 3">
    <name type="scientific">Human cytomegalovirus</name>
    <name type="common">HHV-5</name>
    <name type="synonym">Human herpesvirus 5</name>
    <dbReference type="NCBI Taxonomy" id="10359"/>
    <lineage>
        <taxon>Viruses</taxon>
        <taxon>Duplodnaviria</taxon>
        <taxon>Heunggongvirae</taxon>
        <taxon>Peploviricota</taxon>
        <taxon>Herviviricetes</taxon>
        <taxon>Herpesvirales</taxon>
        <taxon>Orthoherpesviridae</taxon>
        <taxon>Betaherpesvirinae</taxon>
        <taxon>Cytomegalovirus</taxon>
        <taxon>Cytomegalovirus humanbeta5</taxon>
    </lineage>
</organism>
<evidence type="ECO:0000313" key="3">
    <source>
        <dbReference type="Proteomes" id="UP000148071"/>
    </source>
</evidence>
<keyword evidence="1" id="KW-0472">Membrane</keyword>
<gene>
    <name evidence="2" type="primary">UL148B</name>
</gene>
<evidence type="ECO:0000313" key="2">
    <source>
        <dbReference type="EMBL" id="AKI11201.1"/>
    </source>
</evidence>
<evidence type="ECO:0000256" key="1">
    <source>
        <dbReference type="SAM" id="Phobius"/>
    </source>
</evidence>
<feature type="transmembrane region" description="Helical" evidence="1">
    <location>
        <begin position="6"/>
        <end position="33"/>
    </location>
</feature>
<accession>A0A0G2TDN1</accession>
<organismHost>
    <name type="scientific">Homo sapiens</name>
    <name type="common">Human</name>
    <dbReference type="NCBI Taxonomy" id="9606"/>
</organismHost>
<name>A0A0G2TDN1_HCMV</name>
<protein>
    <submittedName>
        <fullName evidence="2">Protein UL148B</fullName>
    </submittedName>
</protein>
<dbReference type="Proteomes" id="UP000148071">
    <property type="component" value="Segment"/>
</dbReference>
<sequence>MALDTLAGLAICVGLVMGVTVIASCALLVFYYCDEREDGRPSKLVQRSIRRWRHGLSTESLTAILPDGSSTEQEIYHTRL</sequence>